<dbReference type="EMBL" id="CM046399">
    <property type="protein sequence ID" value="KAI8527639.1"/>
    <property type="molecule type" value="Genomic_DNA"/>
</dbReference>
<reference evidence="1" key="1">
    <citation type="submission" date="2022-02" db="EMBL/GenBank/DDBJ databases">
        <title>Plant Genome Project.</title>
        <authorList>
            <person name="Zhang R.-G."/>
        </authorList>
    </citation>
    <scope>NUCLEOTIDE SEQUENCE</scope>
    <source>
        <strain evidence="1">AT1</strain>
    </source>
</reference>
<dbReference type="Proteomes" id="UP001062846">
    <property type="component" value="Chromosome 12"/>
</dbReference>
<accession>A0ACC0LG39</accession>
<proteinExistence type="predicted"/>
<evidence type="ECO:0000313" key="2">
    <source>
        <dbReference type="Proteomes" id="UP001062846"/>
    </source>
</evidence>
<evidence type="ECO:0000313" key="1">
    <source>
        <dbReference type="EMBL" id="KAI8527639.1"/>
    </source>
</evidence>
<comment type="caution">
    <text evidence="1">The sequence shown here is derived from an EMBL/GenBank/DDBJ whole genome shotgun (WGS) entry which is preliminary data.</text>
</comment>
<sequence length="237" mass="27676">MLAWQVILEQKDKIDKMEKQIKYMREKAKSVEDKAKEERKINANGTFFYKGEMCIAVLLEEGSQVNELREKVCNALDINLEGTRPLLSSSQVSNTCSQEMGLVSYLPKNANEILTGKGQLFDSPDLFKQSVLLFAASNKFSFNYLDNSRAYYRLGILEANQRWKFKPNQFRNLMEVSSGRKRTEMVGEFQGRLRSMAKENNWVWRFKPNGNVEEERWGNCWSSVGKRERWREEQQDG</sequence>
<name>A0ACC0LG39_RHOML</name>
<protein>
    <submittedName>
        <fullName evidence="1">Uncharacterized protein</fullName>
    </submittedName>
</protein>
<organism evidence="1 2">
    <name type="scientific">Rhododendron molle</name>
    <name type="common">Chinese azalea</name>
    <name type="synonym">Azalea mollis</name>
    <dbReference type="NCBI Taxonomy" id="49168"/>
    <lineage>
        <taxon>Eukaryota</taxon>
        <taxon>Viridiplantae</taxon>
        <taxon>Streptophyta</taxon>
        <taxon>Embryophyta</taxon>
        <taxon>Tracheophyta</taxon>
        <taxon>Spermatophyta</taxon>
        <taxon>Magnoliopsida</taxon>
        <taxon>eudicotyledons</taxon>
        <taxon>Gunneridae</taxon>
        <taxon>Pentapetalae</taxon>
        <taxon>asterids</taxon>
        <taxon>Ericales</taxon>
        <taxon>Ericaceae</taxon>
        <taxon>Ericoideae</taxon>
        <taxon>Rhodoreae</taxon>
        <taxon>Rhododendron</taxon>
    </lineage>
</organism>
<keyword evidence="2" id="KW-1185">Reference proteome</keyword>
<gene>
    <name evidence="1" type="ORF">RHMOL_Rhmol12G0091300</name>
</gene>